<evidence type="ECO:0000313" key="2">
    <source>
        <dbReference type="Proteomes" id="UP000680132"/>
    </source>
</evidence>
<dbReference type="AlphaFoldDB" id="A0A939TQT4"/>
<gene>
    <name evidence="1" type="ORF">J5V96_09740</name>
</gene>
<reference evidence="1" key="1">
    <citation type="submission" date="2021-03" db="EMBL/GenBank/DDBJ databases">
        <title>Microbacterium sp. nov., a novel actinobacterium isolated from cow dung.</title>
        <authorList>
            <person name="Zhang L."/>
        </authorList>
    </citation>
    <scope>NUCLEOTIDE SEQUENCE</scope>
    <source>
        <strain evidence="1">NEAU-LLB</strain>
    </source>
</reference>
<sequence>MSDSPTLEQLVDAWRADPPRPAAADGLVDLLKQRFLAYEVPVSLIPRSDYEMDDDVVEDDVWKLLLITDPATVTGLVSPAAFDREDWPPSAEGWPPSLAEDWAEVFGNFRGELLAVEEVGYRLFTSLVGKGMALGIVLESRDGEIVDGFKIYGPSDLLADVLIGHIGWEKHRATEENPYGVAVGDIGDEDFARYLRMANAEGLLHAATGSAR</sequence>
<organism evidence="1 2">
    <name type="scientific">Microbacterium stercoris</name>
    <dbReference type="NCBI Taxonomy" id="2820289"/>
    <lineage>
        <taxon>Bacteria</taxon>
        <taxon>Bacillati</taxon>
        <taxon>Actinomycetota</taxon>
        <taxon>Actinomycetes</taxon>
        <taxon>Micrococcales</taxon>
        <taxon>Microbacteriaceae</taxon>
        <taxon>Microbacterium</taxon>
    </lineage>
</organism>
<evidence type="ECO:0000313" key="1">
    <source>
        <dbReference type="EMBL" id="MBO3663795.1"/>
    </source>
</evidence>
<name>A0A939TQT4_9MICO</name>
<dbReference type="Proteomes" id="UP000680132">
    <property type="component" value="Unassembled WGS sequence"/>
</dbReference>
<protein>
    <submittedName>
        <fullName evidence="1">Uncharacterized protein</fullName>
    </submittedName>
</protein>
<dbReference type="RefSeq" id="WP_208503232.1">
    <property type="nucleotide sequence ID" value="NZ_JAGFOA010000003.1"/>
</dbReference>
<proteinExistence type="predicted"/>
<keyword evidence="2" id="KW-1185">Reference proteome</keyword>
<accession>A0A939TQT4</accession>
<dbReference type="EMBL" id="JAGFOA010000003">
    <property type="protein sequence ID" value="MBO3663795.1"/>
    <property type="molecule type" value="Genomic_DNA"/>
</dbReference>
<comment type="caution">
    <text evidence="1">The sequence shown here is derived from an EMBL/GenBank/DDBJ whole genome shotgun (WGS) entry which is preliminary data.</text>
</comment>